<evidence type="ECO:0000256" key="1">
    <source>
        <dbReference type="SAM" id="Phobius"/>
    </source>
</evidence>
<dbReference type="Proteomes" id="UP000435041">
    <property type="component" value="Unassembled WGS sequence"/>
</dbReference>
<organism evidence="2 3">
    <name type="scientific">Microcystis aeruginosa NIES-3804</name>
    <dbReference type="NCBI Taxonomy" id="2517783"/>
    <lineage>
        <taxon>Bacteria</taxon>
        <taxon>Bacillati</taxon>
        <taxon>Cyanobacteriota</taxon>
        <taxon>Cyanophyceae</taxon>
        <taxon>Oscillatoriophycideae</taxon>
        <taxon>Chroococcales</taxon>
        <taxon>Microcystaceae</taxon>
        <taxon>Microcystis</taxon>
    </lineage>
</organism>
<comment type="caution">
    <text evidence="2">The sequence shown here is derived from an EMBL/GenBank/DDBJ whole genome shotgun (WGS) entry which is preliminary data.</text>
</comment>
<name>A0A6H9GP23_MICAE</name>
<accession>A0A6H9GP23</accession>
<feature type="transmembrane region" description="Helical" evidence="1">
    <location>
        <begin position="13"/>
        <end position="34"/>
    </location>
</feature>
<evidence type="ECO:0000313" key="3">
    <source>
        <dbReference type="Proteomes" id="UP000435041"/>
    </source>
</evidence>
<reference evidence="2 3" key="1">
    <citation type="submission" date="2019-02" db="EMBL/GenBank/DDBJ databases">
        <title>Draft genome sequence of Arthrospira platensis NIES-3804.</title>
        <authorList>
            <person name="Yamaguchi H."/>
            <person name="Suzuki S."/>
            <person name="Kawachi M."/>
        </authorList>
    </citation>
    <scope>NUCLEOTIDE SEQUENCE [LARGE SCALE GENOMIC DNA]</scope>
    <source>
        <strain evidence="2 3">NIES-3804</strain>
    </source>
</reference>
<protein>
    <submittedName>
        <fullName evidence="2">Uncharacterized protein</fullName>
    </submittedName>
</protein>
<keyword evidence="1" id="KW-1133">Transmembrane helix</keyword>
<keyword evidence="1" id="KW-0472">Membrane</keyword>
<evidence type="ECO:0000313" key="2">
    <source>
        <dbReference type="EMBL" id="GCL52567.1"/>
    </source>
</evidence>
<proteinExistence type="predicted"/>
<dbReference type="AlphaFoldDB" id="A0A6H9GP23"/>
<gene>
    <name evidence="2" type="ORF">NIES3804_41610</name>
</gene>
<dbReference type="EMBL" id="BJCI01000127">
    <property type="protein sequence ID" value="GCL52567.1"/>
    <property type="molecule type" value="Genomic_DNA"/>
</dbReference>
<sequence length="43" mass="4905">MQEAKGGVNNQSLIARFSITTYYILLILILKFVLLGSRKIHLQ</sequence>
<keyword evidence="1" id="KW-0812">Transmembrane</keyword>